<sequence>MPPFGGYGTGWKSRAKPTRDLCTIDLDEKTKADLISDIEHFWKEGRAQWYGDRGIPYRRGILMFGPPGTGKSSTCFAIAGKFAGALYSASMNEISDETQLKKLFSAPEKGDILLLEDIDSAGISREKMKKAPKSVVSAAPADGAKKSSRSKKKRKRKEKTSKISLAGLLGAIDTALNDGVVLIMTSNSPEALDKALIRPGRIDKQVLFGNISTAVAEHIFLRMYQDDASSPEAPNSRLARLATDFAFKIPDCKLTPAEVQGFLIPRVTPEEAVAEVEKWVEDMLAAKATGRNIVGSGGVRAAGEESEKDSGFGSEEEGDSGSEDSEGEGVDLEIEF</sequence>
<dbReference type="OrthoDB" id="10251412at2759"/>
<dbReference type="GO" id="GO:0005524">
    <property type="term" value="F:ATP binding"/>
    <property type="evidence" value="ECO:0007669"/>
    <property type="project" value="UniProtKB-KW"/>
</dbReference>
<keyword evidence="7" id="KW-0378">Hydrolase</keyword>
<feature type="compositionally biased region" description="Acidic residues" evidence="5">
    <location>
        <begin position="314"/>
        <end position="336"/>
    </location>
</feature>
<dbReference type="Proteomes" id="UP000800094">
    <property type="component" value="Unassembled WGS sequence"/>
</dbReference>
<dbReference type="RefSeq" id="XP_033691171.1">
    <property type="nucleotide sequence ID" value="XM_033823037.1"/>
</dbReference>
<dbReference type="InterPro" id="IPR003593">
    <property type="entry name" value="AAA+_ATPase"/>
</dbReference>
<name>A0A6A6J1F0_9PLEO</name>
<reference evidence="7" key="1">
    <citation type="journal article" date="2020" name="Stud. Mycol.">
        <title>101 Dothideomycetes genomes: a test case for predicting lifestyles and emergence of pathogens.</title>
        <authorList>
            <person name="Haridas S."/>
            <person name="Albert R."/>
            <person name="Binder M."/>
            <person name="Bloem J."/>
            <person name="Labutti K."/>
            <person name="Salamov A."/>
            <person name="Andreopoulos B."/>
            <person name="Baker S."/>
            <person name="Barry K."/>
            <person name="Bills G."/>
            <person name="Bluhm B."/>
            <person name="Cannon C."/>
            <person name="Castanera R."/>
            <person name="Culley D."/>
            <person name="Daum C."/>
            <person name="Ezra D."/>
            <person name="Gonzalez J."/>
            <person name="Henrissat B."/>
            <person name="Kuo A."/>
            <person name="Liang C."/>
            <person name="Lipzen A."/>
            <person name="Lutzoni F."/>
            <person name="Magnuson J."/>
            <person name="Mondo S."/>
            <person name="Nolan M."/>
            <person name="Ohm R."/>
            <person name="Pangilinan J."/>
            <person name="Park H.-J."/>
            <person name="Ramirez L."/>
            <person name="Alfaro M."/>
            <person name="Sun H."/>
            <person name="Tritt A."/>
            <person name="Yoshinaga Y."/>
            <person name="Zwiers L.-H."/>
            <person name="Turgeon B."/>
            <person name="Goodwin S."/>
            <person name="Spatafora J."/>
            <person name="Crous P."/>
            <person name="Grigoriev I."/>
        </authorList>
    </citation>
    <scope>NUCLEOTIDE SEQUENCE</scope>
    <source>
        <strain evidence="7">CBS 122368</strain>
    </source>
</reference>
<accession>A0A6A6J1F0</accession>
<dbReference type="Gene3D" id="3.40.50.300">
    <property type="entry name" value="P-loop containing nucleotide triphosphate hydrolases"/>
    <property type="match status" value="1"/>
</dbReference>
<evidence type="ECO:0000313" key="8">
    <source>
        <dbReference type="Proteomes" id="UP000800094"/>
    </source>
</evidence>
<feature type="region of interest" description="Disordered" evidence="5">
    <location>
        <begin position="294"/>
        <end position="336"/>
    </location>
</feature>
<dbReference type="GO" id="GO:0016887">
    <property type="term" value="F:ATP hydrolysis activity"/>
    <property type="evidence" value="ECO:0007669"/>
    <property type="project" value="InterPro"/>
</dbReference>
<dbReference type="Pfam" id="PF25426">
    <property type="entry name" value="AAA_lid_BCS1"/>
    <property type="match status" value="1"/>
</dbReference>
<proteinExistence type="inferred from homology"/>
<dbReference type="PROSITE" id="PS00674">
    <property type="entry name" value="AAA"/>
    <property type="match status" value="1"/>
</dbReference>
<evidence type="ECO:0000259" key="6">
    <source>
        <dbReference type="SMART" id="SM00382"/>
    </source>
</evidence>
<feature type="region of interest" description="Disordered" evidence="5">
    <location>
        <begin position="129"/>
        <end position="161"/>
    </location>
</feature>
<evidence type="ECO:0000256" key="5">
    <source>
        <dbReference type="SAM" id="MobiDB-lite"/>
    </source>
</evidence>
<feature type="domain" description="AAA+ ATPase" evidence="6">
    <location>
        <begin position="57"/>
        <end position="212"/>
    </location>
</feature>
<evidence type="ECO:0000256" key="3">
    <source>
        <dbReference type="ARBA" id="ARBA00022840"/>
    </source>
</evidence>
<evidence type="ECO:0000256" key="4">
    <source>
        <dbReference type="RuleBase" id="RU003651"/>
    </source>
</evidence>
<feature type="compositionally biased region" description="Basic residues" evidence="5">
    <location>
        <begin position="146"/>
        <end position="159"/>
    </location>
</feature>
<dbReference type="InterPro" id="IPR003959">
    <property type="entry name" value="ATPase_AAA_core"/>
</dbReference>
<dbReference type="AlphaFoldDB" id="A0A6A6J1F0"/>
<dbReference type="EMBL" id="ML987189">
    <property type="protein sequence ID" value="KAF2256167.1"/>
    <property type="molecule type" value="Genomic_DNA"/>
</dbReference>
<gene>
    <name evidence="7" type="ORF">BU26DRAFT_413833</name>
</gene>
<evidence type="ECO:0000313" key="7">
    <source>
        <dbReference type="EMBL" id="KAF2256167.1"/>
    </source>
</evidence>
<dbReference type="GeneID" id="54576367"/>
<keyword evidence="8" id="KW-1185">Reference proteome</keyword>
<comment type="similarity">
    <text evidence="1">Belongs to the AAA ATPase family. BCS1 subfamily.</text>
</comment>
<dbReference type="SMART" id="SM00382">
    <property type="entry name" value="AAA"/>
    <property type="match status" value="1"/>
</dbReference>
<dbReference type="InterPro" id="IPR027417">
    <property type="entry name" value="P-loop_NTPase"/>
</dbReference>
<organism evidence="7 8">
    <name type="scientific">Trematosphaeria pertusa</name>
    <dbReference type="NCBI Taxonomy" id="390896"/>
    <lineage>
        <taxon>Eukaryota</taxon>
        <taxon>Fungi</taxon>
        <taxon>Dikarya</taxon>
        <taxon>Ascomycota</taxon>
        <taxon>Pezizomycotina</taxon>
        <taxon>Dothideomycetes</taxon>
        <taxon>Pleosporomycetidae</taxon>
        <taxon>Pleosporales</taxon>
        <taxon>Massarineae</taxon>
        <taxon>Trematosphaeriaceae</taxon>
        <taxon>Trematosphaeria</taxon>
    </lineage>
</organism>
<keyword evidence="2 4" id="KW-0547">Nucleotide-binding</keyword>
<dbReference type="InterPro" id="IPR050747">
    <property type="entry name" value="Mitochondrial_chaperone_BCS1"/>
</dbReference>
<dbReference type="SUPFAM" id="SSF52540">
    <property type="entry name" value="P-loop containing nucleoside triphosphate hydrolases"/>
    <property type="match status" value="1"/>
</dbReference>
<evidence type="ECO:0000256" key="1">
    <source>
        <dbReference type="ARBA" id="ARBA00007448"/>
    </source>
</evidence>
<evidence type="ECO:0000256" key="2">
    <source>
        <dbReference type="ARBA" id="ARBA00022741"/>
    </source>
</evidence>
<dbReference type="InterPro" id="IPR003960">
    <property type="entry name" value="ATPase_AAA_CS"/>
</dbReference>
<dbReference type="PANTHER" id="PTHR23070">
    <property type="entry name" value="BCS1 AAA-TYPE ATPASE"/>
    <property type="match status" value="1"/>
</dbReference>
<dbReference type="Pfam" id="PF00004">
    <property type="entry name" value="AAA"/>
    <property type="match status" value="1"/>
</dbReference>
<dbReference type="InterPro" id="IPR057495">
    <property type="entry name" value="AAA_lid_BCS1"/>
</dbReference>
<keyword evidence="3 4" id="KW-0067">ATP-binding</keyword>
<protein>
    <submittedName>
        <fullName evidence="7">P-loop containing nucleoside triphosphate hydrolase protein</fullName>
    </submittedName>
</protein>